<dbReference type="Proteomes" id="UP000828251">
    <property type="component" value="Unassembled WGS sequence"/>
</dbReference>
<organism evidence="1 2">
    <name type="scientific">Gossypium stocksii</name>
    <dbReference type="NCBI Taxonomy" id="47602"/>
    <lineage>
        <taxon>Eukaryota</taxon>
        <taxon>Viridiplantae</taxon>
        <taxon>Streptophyta</taxon>
        <taxon>Embryophyta</taxon>
        <taxon>Tracheophyta</taxon>
        <taxon>Spermatophyta</taxon>
        <taxon>Magnoliopsida</taxon>
        <taxon>eudicotyledons</taxon>
        <taxon>Gunneridae</taxon>
        <taxon>Pentapetalae</taxon>
        <taxon>rosids</taxon>
        <taxon>malvids</taxon>
        <taxon>Malvales</taxon>
        <taxon>Malvaceae</taxon>
        <taxon>Malvoideae</taxon>
        <taxon>Gossypium</taxon>
    </lineage>
</organism>
<proteinExistence type="predicted"/>
<dbReference type="OrthoDB" id="996904at2759"/>
<evidence type="ECO:0000313" key="1">
    <source>
        <dbReference type="EMBL" id="KAH1045830.1"/>
    </source>
</evidence>
<protein>
    <recommendedName>
        <fullName evidence="3">DUF4283 domain-containing protein</fullName>
    </recommendedName>
</protein>
<reference evidence="1 2" key="1">
    <citation type="journal article" date="2021" name="Plant Biotechnol. J.">
        <title>Multi-omics assisted identification of the key and species-specific regulatory components of drought-tolerant mechanisms in Gossypium stocksii.</title>
        <authorList>
            <person name="Yu D."/>
            <person name="Ke L."/>
            <person name="Zhang D."/>
            <person name="Wu Y."/>
            <person name="Sun Y."/>
            <person name="Mei J."/>
            <person name="Sun J."/>
            <person name="Sun Y."/>
        </authorList>
    </citation>
    <scope>NUCLEOTIDE SEQUENCE [LARGE SCALE GENOMIC DNA]</scope>
    <source>
        <strain evidence="2">cv. E1</strain>
        <tissue evidence="1">Leaf</tissue>
    </source>
</reference>
<evidence type="ECO:0008006" key="3">
    <source>
        <dbReference type="Google" id="ProtNLM"/>
    </source>
</evidence>
<keyword evidence="2" id="KW-1185">Reference proteome</keyword>
<dbReference type="EMBL" id="JAIQCV010000011">
    <property type="protein sequence ID" value="KAH1045830.1"/>
    <property type="molecule type" value="Genomic_DNA"/>
</dbReference>
<gene>
    <name evidence="1" type="ORF">J1N35_036614</name>
</gene>
<dbReference type="PANTHER" id="PTHR31286">
    <property type="entry name" value="GLYCINE-RICH CELL WALL STRUCTURAL PROTEIN 1.8-LIKE"/>
    <property type="match status" value="1"/>
</dbReference>
<dbReference type="InterPro" id="IPR040256">
    <property type="entry name" value="At4g02000-like"/>
</dbReference>
<name>A0A9D3ZL47_9ROSI</name>
<dbReference type="AlphaFoldDB" id="A0A9D3ZL47"/>
<dbReference type="PANTHER" id="PTHR31286:SF173">
    <property type="entry name" value="DUF4283 DOMAIN-CONTAINING PROTEIN"/>
    <property type="match status" value="1"/>
</dbReference>
<sequence>MAFDPTQAYPSIVMAWIRFPALPSYLYNRKIITEIGELVGKVAKLDLNTDSRIRGHFARMTVYVNLDKPLVSQILINRRSQKVEYESLSTIYFHCGRYGHVDNVCPFRTAGPSIEKDNKWPETISENSNSVREK</sequence>
<comment type="caution">
    <text evidence="1">The sequence shown here is derived from an EMBL/GenBank/DDBJ whole genome shotgun (WGS) entry which is preliminary data.</text>
</comment>
<evidence type="ECO:0000313" key="2">
    <source>
        <dbReference type="Proteomes" id="UP000828251"/>
    </source>
</evidence>
<accession>A0A9D3ZL47</accession>